<protein>
    <submittedName>
        <fullName evidence="6">Glycosyltransferase</fullName>
    </submittedName>
</protein>
<dbReference type="InterPro" id="IPR029044">
    <property type="entry name" value="Nucleotide-diphossugar_trans"/>
</dbReference>
<accession>A0A6L8WD84</accession>
<organism evidence="6 7">
    <name type="scientific">Sneathiella litorea</name>
    <dbReference type="NCBI Taxonomy" id="2606216"/>
    <lineage>
        <taxon>Bacteria</taxon>
        <taxon>Pseudomonadati</taxon>
        <taxon>Pseudomonadota</taxon>
        <taxon>Alphaproteobacteria</taxon>
        <taxon>Sneathiellales</taxon>
        <taxon>Sneathiellaceae</taxon>
        <taxon>Sneathiella</taxon>
    </lineage>
</organism>
<dbReference type="PANTHER" id="PTHR43179">
    <property type="entry name" value="RHAMNOSYLTRANSFERASE WBBL"/>
    <property type="match status" value="1"/>
</dbReference>
<dbReference type="Gene3D" id="3.90.550.10">
    <property type="entry name" value="Spore Coat Polysaccharide Biosynthesis Protein SpsA, Chain A"/>
    <property type="match status" value="1"/>
</dbReference>
<sequence length="330" mass="36546">MTNRIETVSVIIPNWNGEHLLRLCLDSLRKQTFQDFIVYIVDNGSIDQSIHLLEDEYPEVVVLRHCENLGFSAAINTGIENSRGVYIAALNNDTEAHPAWLETIVTAMDTRTDAGFCASQLMDFKSRDKIDSLGDGYYPFGVSFKIGSGRLNNVHEITEVQSACAAASVYRREMLEKIGLFDTDFFAYMEDIDLGLRAQMAGYSCIFVPGAIVYHMGSASSGGKASAFSVRLTTRNTYRVILKNVPAVLIPVYLVCTFGAQMVALLMSLIVGKPRSLRDHRAAFFSGLFAALKEAGDSIRKRRALATLRSETASQFIATTIRSIRLNRSL</sequence>
<dbReference type="RefSeq" id="WP_161317094.1">
    <property type="nucleotide sequence ID" value="NZ_WTUW01000009.1"/>
</dbReference>
<comment type="caution">
    <text evidence="6">The sequence shown here is derived from an EMBL/GenBank/DDBJ whole genome shotgun (WGS) entry which is preliminary data.</text>
</comment>
<dbReference type="Proteomes" id="UP000476030">
    <property type="component" value="Unassembled WGS sequence"/>
</dbReference>
<keyword evidence="2" id="KW-0328">Glycosyltransferase</keyword>
<feature type="domain" description="Glycosyltransferase 2-like" evidence="5">
    <location>
        <begin position="9"/>
        <end position="179"/>
    </location>
</feature>
<feature type="transmembrane region" description="Helical" evidence="4">
    <location>
        <begin position="248"/>
        <end position="271"/>
    </location>
</feature>
<keyword evidence="4" id="KW-0812">Transmembrane</keyword>
<evidence type="ECO:0000256" key="3">
    <source>
        <dbReference type="ARBA" id="ARBA00022679"/>
    </source>
</evidence>
<keyword evidence="4" id="KW-1133">Transmembrane helix</keyword>
<evidence type="ECO:0000259" key="5">
    <source>
        <dbReference type="Pfam" id="PF00535"/>
    </source>
</evidence>
<evidence type="ECO:0000313" key="7">
    <source>
        <dbReference type="Proteomes" id="UP000476030"/>
    </source>
</evidence>
<keyword evidence="7" id="KW-1185">Reference proteome</keyword>
<dbReference type="PANTHER" id="PTHR43179:SF12">
    <property type="entry name" value="GALACTOFURANOSYLTRANSFERASE GLFT2"/>
    <property type="match status" value="1"/>
</dbReference>
<dbReference type="EMBL" id="WTUW01000009">
    <property type="protein sequence ID" value="MZR32400.1"/>
    <property type="molecule type" value="Genomic_DNA"/>
</dbReference>
<evidence type="ECO:0000256" key="4">
    <source>
        <dbReference type="SAM" id="Phobius"/>
    </source>
</evidence>
<dbReference type="CDD" id="cd04186">
    <property type="entry name" value="GT_2_like_c"/>
    <property type="match status" value="1"/>
</dbReference>
<reference evidence="6 7" key="1">
    <citation type="submission" date="2019-12" db="EMBL/GenBank/DDBJ databases">
        <title>Snethiella sp. nov. sp. isolated from sea sand.</title>
        <authorList>
            <person name="Kim J."/>
            <person name="Jeong S.E."/>
            <person name="Jung H.S."/>
            <person name="Jeon C.O."/>
        </authorList>
    </citation>
    <scope>NUCLEOTIDE SEQUENCE [LARGE SCALE GENOMIC DNA]</scope>
    <source>
        <strain evidence="6 7">DP05</strain>
    </source>
</reference>
<evidence type="ECO:0000256" key="2">
    <source>
        <dbReference type="ARBA" id="ARBA00022676"/>
    </source>
</evidence>
<keyword evidence="3 6" id="KW-0808">Transferase</keyword>
<evidence type="ECO:0000313" key="6">
    <source>
        <dbReference type="EMBL" id="MZR32400.1"/>
    </source>
</evidence>
<dbReference type="Pfam" id="PF00535">
    <property type="entry name" value="Glycos_transf_2"/>
    <property type="match status" value="1"/>
</dbReference>
<dbReference type="SUPFAM" id="SSF53448">
    <property type="entry name" value="Nucleotide-diphospho-sugar transferases"/>
    <property type="match status" value="1"/>
</dbReference>
<dbReference type="AlphaFoldDB" id="A0A6L8WD84"/>
<evidence type="ECO:0000256" key="1">
    <source>
        <dbReference type="ARBA" id="ARBA00006739"/>
    </source>
</evidence>
<proteinExistence type="inferred from homology"/>
<name>A0A6L8WD84_9PROT</name>
<dbReference type="GO" id="GO:0016757">
    <property type="term" value="F:glycosyltransferase activity"/>
    <property type="evidence" value="ECO:0007669"/>
    <property type="project" value="UniProtKB-KW"/>
</dbReference>
<dbReference type="InterPro" id="IPR001173">
    <property type="entry name" value="Glyco_trans_2-like"/>
</dbReference>
<gene>
    <name evidence="6" type="ORF">GQE98_17300</name>
</gene>
<comment type="similarity">
    <text evidence="1">Belongs to the glycosyltransferase 2 family.</text>
</comment>
<keyword evidence="4" id="KW-0472">Membrane</keyword>